<evidence type="ECO:0000256" key="1">
    <source>
        <dbReference type="SAM" id="MobiDB-lite"/>
    </source>
</evidence>
<reference evidence="2 3" key="1">
    <citation type="submission" date="2016-10" db="EMBL/GenBank/DDBJ databases">
        <authorList>
            <person name="de Groot N.N."/>
        </authorList>
    </citation>
    <scope>NUCLEOTIDE SEQUENCE [LARGE SCALE GENOMIC DNA]</scope>
    <source>
        <strain evidence="2 3">DSM 25584</strain>
    </source>
</reference>
<sequence length="408" mass="44595">MATLVSLTTMLAAQPAPTQDLKPGQTVRDREHQPTAARGVRLGSFTLEPALELATAYDDNIRASSANRAGDLVSEIRPRLALTSDWANHALTVRGGAEVVRHAKNPGEDRIDADLDVNGRLDPTPASKVTANLHLARDHESRADPNDPGGAEPTPINRVTGEVTGTYRFADFTVDLAGIAEHRDFEDVPAATGGTIDNDARDRTTWRVSARGAYRVWPGLKSFVEATYGRTSFAGRLRADGLDRDGQSIELVSGTSFAITGMTFGEAFAGVQRETYDDPRLGRTVGAVSGASLTSTITPLITLKLQMDRTLQLTTVPRAVAFRSTAVRFGYDHELLRQLMLGLDLAYTRNSFIGTRRLDESYDLNFTADYRLNRTVHLTARIARNQRVSTGDADFTRHRVGLGVRLQY</sequence>
<organism evidence="2 3">
    <name type="scientific">Limimonas halophila</name>
    <dbReference type="NCBI Taxonomy" id="1082479"/>
    <lineage>
        <taxon>Bacteria</taxon>
        <taxon>Pseudomonadati</taxon>
        <taxon>Pseudomonadota</taxon>
        <taxon>Alphaproteobacteria</taxon>
        <taxon>Rhodospirillales</taxon>
        <taxon>Rhodovibrionaceae</taxon>
        <taxon>Limimonas</taxon>
    </lineage>
</organism>
<dbReference type="STRING" id="1082479.SAMN05216241_10631"/>
<dbReference type="AlphaFoldDB" id="A0A1G7RWY0"/>
<dbReference type="RefSeq" id="WP_176758603.1">
    <property type="nucleotide sequence ID" value="NZ_FNCE01000006.1"/>
</dbReference>
<accession>A0A1G7RWY0</accession>
<feature type="compositionally biased region" description="Basic and acidic residues" evidence="1">
    <location>
        <begin position="136"/>
        <end position="145"/>
    </location>
</feature>
<dbReference type="InterPro" id="IPR018759">
    <property type="entry name" value="BBP2_2"/>
</dbReference>
<feature type="region of interest" description="Disordered" evidence="1">
    <location>
        <begin position="136"/>
        <end position="157"/>
    </location>
</feature>
<evidence type="ECO:0000313" key="2">
    <source>
        <dbReference type="EMBL" id="SDG15275.1"/>
    </source>
</evidence>
<dbReference type="EMBL" id="FNCE01000006">
    <property type="protein sequence ID" value="SDG15275.1"/>
    <property type="molecule type" value="Genomic_DNA"/>
</dbReference>
<evidence type="ECO:0000313" key="3">
    <source>
        <dbReference type="Proteomes" id="UP000199415"/>
    </source>
</evidence>
<dbReference type="Pfam" id="PF10082">
    <property type="entry name" value="BBP2_2"/>
    <property type="match status" value="1"/>
</dbReference>
<proteinExistence type="predicted"/>
<dbReference type="Proteomes" id="UP000199415">
    <property type="component" value="Unassembled WGS sequence"/>
</dbReference>
<keyword evidence="3" id="KW-1185">Reference proteome</keyword>
<protein>
    <submittedName>
        <fullName evidence="2">Uncharacterized protein, PEP-CTERM system associated</fullName>
    </submittedName>
</protein>
<gene>
    <name evidence="2" type="ORF">SAMN05216241_10631</name>
</gene>
<name>A0A1G7RWY0_9PROT</name>
<feature type="region of interest" description="Disordered" evidence="1">
    <location>
        <begin position="15"/>
        <end position="35"/>
    </location>
</feature>